<reference evidence="2" key="1">
    <citation type="submission" date="2016-02" db="EMBL/GenBank/DDBJ databases">
        <authorList>
            <person name="Schultz-Johansen M."/>
            <person name="Glaring M.A."/>
            <person name="Bech P.K."/>
            <person name="Stougaard P."/>
        </authorList>
    </citation>
    <scope>NUCLEOTIDE SEQUENCE [LARGE SCALE GENOMIC DNA]</scope>
    <source>
        <strain evidence="2">S66</strain>
    </source>
</reference>
<comment type="caution">
    <text evidence="1">The sequence shown here is derived from an EMBL/GenBank/DDBJ whole genome shotgun (WGS) entry which is preliminary data.</text>
</comment>
<dbReference type="EMBL" id="LSNE01000002">
    <property type="protein sequence ID" value="KXI30630.1"/>
    <property type="molecule type" value="Genomic_DNA"/>
</dbReference>
<proteinExistence type="predicted"/>
<organism evidence="1 2">
    <name type="scientific">Paraglaciecola hydrolytica</name>
    <dbReference type="NCBI Taxonomy" id="1799789"/>
    <lineage>
        <taxon>Bacteria</taxon>
        <taxon>Pseudomonadati</taxon>
        <taxon>Pseudomonadota</taxon>
        <taxon>Gammaproteobacteria</taxon>
        <taxon>Alteromonadales</taxon>
        <taxon>Alteromonadaceae</taxon>
        <taxon>Paraglaciecola</taxon>
    </lineage>
</organism>
<sequence>MLNIATEKMHRLRDALMQVNQLADSNGRAIAAETEADMTAMLQRFEPFAETLFLTMLSDGAADEDELLALHGGLHILSNGSLHQQMIEAMLRRFALNVQQQGVEYRLQVIGAHLCRDQADREIAFKLAATVALANNKIEDAEERFLVTMAEYFGISAKRSQVLLGEI</sequence>
<dbReference type="STRING" id="1799789.AX660_04105"/>
<keyword evidence="2" id="KW-1185">Reference proteome</keyword>
<name>A0A136A676_9ALTE</name>
<accession>A0A136A676</accession>
<dbReference type="Proteomes" id="UP000070299">
    <property type="component" value="Unassembled WGS sequence"/>
</dbReference>
<dbReference type="RefSeq" id="WP_068371294.1">
    <property type="nucleotide sequence ID" value="NZ_LSNE01000002.1"/>
</dbReference>
<evidence type="ECO:0008006" key="3">
    <source>
        <dbReference type="Google" id="ProtNLM"/>
    </source>
</evidence>
<evidence type="ECO:0000313" key="1">
    <source>
        <dbReference type="EMBL" id="KXI30630.1"/>
    </source>
</evidence>
<protein>
    <recommendedName>
        <fullName evidence="3">Co-chaperone DjlA N-terminal domain-containing protein</fullName>
    </recommendedName>
</protein>
<dbReference type="OrthoDB" id="9880068at2"/>
<dbReference type="InterPro" id="IPR029024">
    <property type="entry name" value="TerB-like"/>
</dbReference>
<dbReference type="Gene3D" id="1.10.3680.10">
    <property type="entry name" value="TerB-like"/>
    <property type="match status" value="1"/>
</dbReference>
<dbReference type="AlphaFoldDB" id="A0A136A676"/>
<dbReference type="SUPFAM" id="SSF158682">
    <property type="entry name" value="TerB-like"/>
    <property type="match status" value="1"/>
</dbReference>
<gene>
    <name evidence="1" type="ORF">AX660_04105</name>
</gene>
<evidence type="ECO:0000313" key="2">
    <source>
        <dbReference type="Proteomes" id="UP000070299"/>
    </source>
</evidence>